<evidence type="ECO:0000313" key="1">
    <source>
        <dbReference type="EMBL" id="RXM30503.1"/>
    </source>
</evidence>
<dbReference type="EMBL" id="SCEB01215261">
    <property type="protein sequence ID" value="RXM30503.1"/>
    <property type="molecule type" value="Genomic_DNA"/>
</dbReference>
<gene>
    <name evidence="1" type="ORF">EOD39_7845</name>
</gene>
<dbReference type="AlphaFoldDB" id="A0A444U5M9"/>
<dbReference type="Proteomes" id="UP000289886">
    <property type="component" value="Unassembled WGS sequence"/>
</dbReference>
<proteinExistence type="predicted"/>
<keyword evidence="1" id="KW-0808">Transferase</keyword>
<protein>
    <submittedName>
        <fullName evidence="1">Putative palmitoyltransferase ZDHHC21</fullName>
    </submittedName>
</protein>
<accession>A0A444U5M9</accession>
<reference evidence="1 2" key="1">
    <citation type="submission" date="2019-01" db="EMBL/GenBank/DDBJ databases">
        <title>Draft Genome and Complete Hox-Cluster Characterization of the Sterlet Sturgeon (Acipenser ruthenus).</title>
        <authorList>
            <person name="Wei Q."/>
        </authorList>
    </citation>
    <scope>NUCLEOTIDE SEQUENCE [LARGE SCALE GENOMIC DNA]</scope>
    <source>
        <strain evidence="1">WHYD16114868_AA</strain>
        <tissue evidence="1">Blood</tissue>
    </source>
</reference>
<name>A0A444U5M9_ACIRT</name>
<comment type="caution">
    <text evidence="1">The sequence shown here is derived from an EMBL/GenBank/DDBJ whole genome shotgun (WGS) entry which is preliminary data.</text>
</comment>
<sequence>MLLINNCVGEDNHCLLLQLCFYTQILSFFTLVLDFGQYYYFQPLTRVSGDTTTIEKMFHCCDEISKPRKAWQQTFAEVFGTCWKILWFVPFRKRQPQRIPYHFTSNV</sequence>
<evidence type="ECO:0000313" key="2">
    <source>
        <dbReference type="Proteomes" id="UP000289886"/>
    </source>
</evidence>
<keyword evidence="2" id="KW-1185">Reference proteome</keyword>
<dbReference type="GO" id="GO:0016740">
    <property type="term" value="F:transferase activity"/>
    <property type="evidence" value="ECO:0007669"/>
    <property type="project" value="UniProtKB-KW"/>
</dbReference>
<organism evidence="1 2">
    <name type="scientific">Acipenser ruthenus</name>
    <name type="common">Sterlet sturgeon</name>
    <dbReference type="NCBI Taxonomy" id="7906"/>
    <lineage>
        <taxon>Eukaryota</taxon>
        <taxon>Metazoa</taxon>
        <taxon>Chordata</taxon>
        <taxon>Craniata</taxon>
        <taxon>Vertebrata</taxon>
        <taxon>Euteleostomi</taxon>
        <taxon>Actinopterygii</taxon>
        <taxon>Chondrostei</taxon>
        <taxon>Acipenseriformes</taxon>
        <taxon>Acipenseridae</taxon>
        <taxon>Acipenser</taxon>
    </lineage>
</organism>